<protein>
    <submittedName>
        <fullName evidence="1">Uncharacterized protein</fullName>
    </submittedName>
</protein>
<sequence length="28" mass="3372">MLFTFPCLYTYVLWLWQVLLISGDYQAS</sequence>
<accession>A0A2P2Q5Q2</accession>
<dbReference type="AlphaFoldDB" id="A0A2P2Q5Q2"/>
<name>A0A2P2Q5Q2_RHIMU</name>
<proteinExistence type="predicted"/>
<reference evidence="1" key="1">
    <citation type="submission" date="2018-02" db="EMBL/GenBank/DDBJ databases">
        <title>Rhizophora mucronata_Transcriptome.</title>
        <authorList>
            <person name="Meera S.P."/>
            <person name="Sreeshan A."/>
            <person name="Augustine A."/>
        </authorList>
    </citation>
    <scope>NUCLEOTIDE SEQUENCE</scope>
    <source>
        <tissue evidence="1">Leaf</tissue>
    </source>
</reference>
<evidence type="ECO:0000313" key="1">
    <source>
        <dbReference type="EMBL" id="MBX62219.1"/>
    </source>
</evidence>
<organism evidence="1">
    <name type="scientific">Rhizophora mucronata</name>
    <name type="common">Asiatic mangrove</name>
    <dbReference type="NCBI Taxonomy" id="61149"/>
    <lineage>
        <taxon>Eukaryota</taxon>
        <taxon>Viridiplantae</taxon>
        <taxon>Streptophyta</taxon>
        <taxon>Embryophyta</taxon>
        <taxon>Tracheophyta</taxon>
        <taxon>Spermatophyta</taxon>
        <taxon>Magnoliopsida</taxon>
        <taxon>eudicotyledons</taxon>
        <taxon>Gunneridae</taxon>
        <taxon>Pentapetalae</taxon>
        <taxon>rosids</taxon>
        <taxon>fabids</taxon>
        <taxon>Malpighiales</taxon>
        <taxon>Rhizophoraceae</taxon>
        <taxon>Rhizophora</taxon>
    </lineage>
</organism>
<dbReference type="EMBL" id="GGEC01081735">
    <property type="protein sequence ID" value="MBX62219.1"/>
    <property type="molecule type" value="Transcribed_RNA"/>
</dbReference>